<gene>
    <name evidence="4" type="ORF">D5400_01365</name>
</gene>
<proteinExistence type="inferred from homology"/>
<name>A0A3S9AZF2_9HYPH</name>
<reference evidence="4 5" key="1">
    <citation type="submission" date="2018-09" db="EMBL/GenBank/DDBJ databases">
        <title>Marinorhizobium profundi gen. nov., sp. nov., isolated from a deep-sea sediment sample from the New Britain Trench and proposal of Marinorhizobiaceae fam. nov. in the order Rhizobiales of the class Alphaproteobacteria.</title>
        <authorList>
            <person name="Cao J."/>
        </authorList>
    </citation>
    <scope>NUCLEOTIDE SEQUENCE [LARGE SCALE GENOMIC DNA]</scope>
    <source>
        <strain evidence="4 5">WS11</strain>
    </source>
</reference>
<dbReference type="AlphaFoldDB" id="A0A3S9AZF2"/>
<evidence type="ECO:0000313" key="4">
    <source>
        <dbReference type="EMBL" id="AZN70098.1"/>
    </source>
</evidence>
<dbReference type="Gene3D" id="3.30.1310.10">
    <property type="entry name" value="Nucleoid-associated protein YbaB-like domain"/>
    <property type="match status" value="1"/>
</dbReference>
<comment type="subunit">
    <text evidence="2">Homodimer.</text>
</comment>
<dbReference type="Proteomes" id="UP000268192">
    <property type="component" value="Chromosome"/>
</dbReference>
<dbReference type="RefSeq" id="WP_126006929.1">
    <property type="nucleotide sequence ID" value="NZ_CP032509.1"/>
</dbReference>
<evidence type="ECO:0000256" key="3">
    <source>
        <dbReference type="SAM" id="Coils"/>
    </source>
</evidence>
<comment type="subcellular location">
    <subcellularLocation>
        <location evidence="2">Cytoplasm</location>
        <location evidence="2">Nucleoid</location>
    </subcellularLocation>
</comment>
<evidence type="ECO:0000256" key="1">
    <source>
        <dbReference type="ARBA" id="ARBA00023125"/>
    </source>
</evidence>
<dbReference type="Pfam" id="PF02575">
    <property type="entry name" value="YbaB_DNA_bd"/>
    <property type="match status" value="1"/>
</dbReference>
<keyword evidence="2" id="KW-0963">Cytoplasm</keyword>
<evidence type="ECO:0000313" key="5">
    <source>
        <dbReference type="Proteomes" id="UP000268192"/>
    </source>
</evidence>
<accession>A0A3S9AZF2</accession>
<dbReference type="GO" id="GO:0043590">
    <property type="term" value="C:bacterial nucleoid"/>
    <property type="evidence" value="ECO:0007669"/>
    <property type="project" value="UniProtKB-UniRule"/>
</dbReference>
<evidence type="ECO:0000256" key="2">
    <source>
        <dbReference type="HAMAP-Rule" id="MF_00274"/>
    </source>
</evidence>
<keyword evidence="5" id="KW-1185">Reference proteome</keyword>
<dbReference type="EMBL" id="CP032509">
    <property type="protein sequence ID" value="AZN70098.1"/>
    <property type="molecule type" value="Genomic_DNA"/>
</dbReference>
<dbReference type="PIRSF" id="PIRSF004555">
    <property type="entry name" value="UCP004555"/>
    <property type="match status" value="1"/>
</dbReference>
<dbReference type="NCBIfam" id="TIGR00103">
    <property type="entry name" value="DNA_YbaB_EbfC"/>
    <property type="match status" value="1"/>
</dbReference>
<dbReference type="InterPro" id="IPR004401">
    <property type="entry name" value="YbaB/EbfC"/>
</dbReference>
<dbReference type="PANTHER" id="PTHR33449">
    <property type="entry name" value="NUCLEOID-ASSOCIATED PROTEIN YBAB"/>
    <property type="match status" value="1"/>
</dbReference>
<sequence length="107" mass="11504">MRDIMGMMGKLKEMQDKMGSLQEEIAALEVEGTAGGGLVTVKLNGKGHMLGMKVDPSLFKGEEIEVLEDLIIAAHNDAKGKAEAELQKRTQELTAGLPIPPGMKLPF</sequence>
<dbReference type="GO" id="GO:0003677">
    <property type="term" value="F:DNA binding"/>
    <property type="evidence" value="ECO:0007669"/>
    <property type="project" value="UniProtKB-UniRule"/>
</dbReference>
<keyword evidence="3" id="KW-0175">Coiled coil</keyword>
<dbReference type="SUPFAM" id="SSF82607">
    <property type="entry name" value="YbaB-like"/>
    <property type="match status" value="1"/>
</dbReference>
<dbReference type="InterPro" id="IPR036894">
    <property type="entry name" value="YbaB-like_sf"/>
</dbReference>
<dbReference type="KEGG" id="abaw:D5400_01365"/>
<dbReference type="HAMAP" id="MF_00274">
    <property type="entry name" value="DNA_YbaB_EbfC"/>
    <property type="match status" value="1"/>
</dbReference>
<feature type="coiled-coil region" evidence="3">
    <location>
        <begin position="4"/>
        <end position="31"/>
    </location>
</feature>
<organism evidence="4 5">
    <name type="scientific">Georhizobium profundi</name>
    <dbReference type="NCBI Taxonomy" id="2341112"/>
    <lineage>
        <taxon>Bacteria</taxon>
        <taxon>Pseudomonadati</taxon>
        <taxon>Pseudomonadota</taxon>
        <taxon>Alphaproteobacteria</taxon>
        <taxon>Hyphomicrobiales</taxon>
        <taxon>Rhizobiaceae</taxon>
        <taxon>Georhizobium</taxon>
    </lineage>
</organism>
<dbReference type="OrthoDB" id="9803080at2"/>
<dbReference type="PANTHER" id="PTHR33449:SF1">
    <property type="entry name" value="NUCLEOID-ASSOCIATED PROTEIN YBAB"/>
    <property type="match status" value="1"/>
</dbReference>
<dbReference type="GO" id="GO:0005829">
    <property type="term" value="C:cytosol"/>
    <property type="evidence" value="ECO:0007669"/>
    <property type="project" value="TreeGrafter"/>
</dbReference>
<keyword evidence="1 2" id="KW-0238">DNA-binding</keyword>
<comment type="similarity">
    <text evidence="2">Belongs to the YbaB/EbfC family.</text>
</comment>
<protein>
    <recommendedName>
        <fullName evidence="2">Nucleoid-associated protein D5400_01365</fullName>
    </recommendedName>
</protein>
<comment type="function">
    <text evidence="2">Binds to DNA and alters its conformation. May be involved in regulation of gene expression, nucleoid organization and DNA protection.</text>
</comment>